<dbReference type="InterPro" id="IPR004089">
    <property type="entry name" value="MCPsignal_dom"/>
</dbReference>
<dbReference type="EMBL" id="AMXN01000004">
    <property type="protein sequence ID" value="ELS61138.1"/>
    <property type="molecule type" value="Genomic_DNA"/>
</dbReference>
<keyword evidence="1 3" id="KW-0807">Transducer</keyword>
<protein>
    <submittedName>
        <fullName evidence="6">Heme-based aerotactic transducer</fullName>
    </submittedName>
</protein>
<dbReference type="PANTHER" id="PTHR32089">
    <property type="entry name" value="METHYL-ACCEPTING CHEMOTAXIS PROTEIN MCPB"/>
    <property type="match status" value="1"/>
</dbReference>
<comment type="similarity">
    <text evidence="2">Belongs to the methyl-accepting chemotaxis (MCP) protein family.</text>
</comment>
<dbReference type="AlphaFoldDB" id="A0A9W5LI04"/>
<dbReference type="GO" id="GO:0004888">
    <property type="term" value="F:transmembrane signaling receptor activity"/>
    <property type="evidence" value="ECO:0007669"/>
    <property type="project" value="InterPro"/>
</dbReference>
<dbReference type="GO" id="GO:0019825">
    <property type="term" value="F:oxygen binding"/>
    <property type="evidence" value="ECO:0007669"/>
    <property type="project" value="InterPro"/>
</dbReference>
<dbReference type="InterPro" id="IPR004090">
    <property type="entry name" value="Chemotax_Me-accpt_rcpt"/>
</dbReference>
<dbReference type="FunFam" id="1.10.287.950:FF:000020">
    <property type="entry name" value="Heme-based aerotactic transducer HemAT"/>
    <property type="match status" value="1"/>
</dbReference>
<evidence type="ECO:0000256" key="4">
    <source>
        <dbReference type="SAM" id="Coils"/>
    </source>
</evidence>
<dbReference type="PROSITE" id="PS50111">
    <property type="entry name" value="CHEMOTAXIS_TRANSDUC_2"/>
    <property type="match status" value="1"/>
</dbReference>
<feature type="domain" description="Methyl-accepting transducer" evidence="5">
    <location>
        <begin position="252"/>
        <end position="462"/>
    </location>
</feature>
<proteinExistence type="inferred from homology"/>
<reference evidence="6 7" key="1">
    <citation type="journal article" date="2014" name="Syst. Appl. Microbiol.">
        <title>Genomic insights into the taxonomic status of the three subspecies of Bacillus subtilis.</title>
        <authorList>
            <person name="Yi H."/>
            <person name="Chun J."/>
            <person name="Cha C.J."/>
        </authorList>
    </citation>
    <scope>NUCLEOTIDE SEQUENCE [LARGE SCALE GENOMIC DNA]</scope>
    <source>
        <strain evidence="6 7">KCTC 13429</strain>
    </source>
</reference>
<evidence type="ECO:0000313" key="6">
    <source>
        <dbReference type="EMBL" id="ELS61138.1"/>
    </source>
</evidence>
<organism evidence="6 7">
    <name type="scientific">Bacillus inaquosorum KCTC 13429</name>
    <dbReference type="NCBI Taxonomy" id="1236548"/>
    <lineage>
        <taxon>Bacteria</taxon>
        <taxon>Bacillati</taxon>
        <taxon>Bacillota</taxon>
        <taxon>Bacilli</taxon>
        <taxon>Bacillales</taxon>
        <taxon>Bacillaceae</taxon>
        <taxon>Bacillus</taxon>
    </lineage>
</organism>
<comment type="caution">
    <text evidence="6">The sequence shown here is derived from an EMBL/GenBank/DDBJ whole genome shotgun (WGS) entry which is preliminary data.</text>
</comment>
<name>A0A9W5LI04_9BACI</name>
<accession>A0A9W5LI04</accession>
<dbReference type="InterPro" id="IPR012292">
    <property type="entry name" value="Globin/Proto"/>
</dbReference>
<dbReference type="PANTHER" id="PTHR32089:SF118">
    <property type="entry name" value="HEME-BASED AEROTACTIC TRANSDUCER HEMAT"/>
    <property type="match status" value="1"/>
</dbReference>
<dbReference type="GO" id="GO:0006935">
    <property type="term" value="P:chemotaxis"/>
    <property type="evidence" value="ECO:0007669"/>
    <property type="project" value="InterPro"/>
</dbReference>
<dbReference type="InterPro" id="IPR044398">
    <property type="entry name" value="Globin-sensor_dom"/>
</dbReference>
<dbReference type="Pfam" id="PF00015">
    <property type="entry name" value="MCPsignal"/>
    <property type="match status" value="1"/>
</dbReference>
<evidence type="ECO:0000259" key="5">
    <source>
        <dbReference type="PROSITE" id="PS50111"/>
    </source>
</evidence>
<dbReference type="SUPFAM" id="SSF46458">
    <property type="entry name" value="Globin-like"/>
    <property type="match status" value="1"/>
</dbReference>
<dbReference type="InterPro" id="IPR009050">
    <property type="entry name" value="Globin-like_sf"/>
</dbReference>
<dbReference type="PRINTS" id="PR00260">
    <property type="entry name" value="CHEMTRNSDUCR"/>
</dbReference>
<dbReference type="GO" id="GO:0016020">
    <property type="term" value="C:membrane"/>
    <property type="evidence" value="ECO:0007669"/>
    <property type="project" value="InterPro"/>
</dbReference>
<dbReference type="GO" id="GO:0020037">
    <property type="term" value="F:heme binding"/>
    <property type="evidence" value="ECO:0007669"/>
    <property type="project" value="InterPro"/>
</dbReference>
<evidence type="ECO:0000256" key="2">
    <source>
        <dbReference type="ARBA" id="ARBA00029447"/>
    </source>
</evidence>
<dbReference type="Gene3D" id="1.10.490.10">
    <property type="entry name" value="Globins"/>
    <property type="match status" value="1"/>
</dbReference>
<dbReference type="Gene3D" id="1.10.287.950">
    <property type="entry name" value="Methyl-accepting chemotaxis protein"/>
    <property type="match status" value="1"/>
</dbReference>
<evidence type="ECO:0000256" key="3">
    <source>
        <dbReference type="PROSITE-ProRule" id="PRU00284"/>
    </source>
</evidence>
<sequence>MNGFYKYFSSASSFMFPLTDKKEKGLKSQKVKIIFFPRGITVLLFKKDRKQETAYFSDSNGQQKNRIQLTNKHADVKKQLKMVRLGDAELYVLEQLQPLIQENIVYIVDAFYKNLDHESSLMDIINDHSSVDRLKQTLKRHIQEMFAGVIDDEFIEKRNKIASIHLRIGLLPKWYMGAFQELLLSMIDIYETSITDHQELLKAIKATTKILNLEQQLVLEAFQSEYNQTRDEQEEKKNLLHQKIQETSGLIANLFSETSRSVQELVDKSEGISEASKAGTVTSSTVEEKSIGGKKELEIQQKQMNKIDTSLVQIEKEMVKLDEIAQQIEKIFGIVTGIAEQTNLLSLNASIESARAGEHGKGFAVVANEVRKLSEDTKKTVSTVSELVNNTNTQINIVSKHIKDVNGLVSESKEKMTQINRLFDEIVHSMKISKEQSGKIDVDLQAFLGGLQEVSRAVSHVAASVDSLVILTEE</sequence>
<dbReference type="CDD" id="cd11386">
    <property type="entry name" value="MCP_signal"/>
    <property type="match status" value="1"/>
</dbReference>
<evidence type="ECO:0000313" key="7">
    <source>
        <dbReference type="Proteomes" id="UP000011182"/>
    </source>
</evidence>
<dbReference type="Proteomes" id="UP000011182">
    <property type="component" value="Unassembled WGS sequence"/>
</dbReference>
<dbReference type="Pfam" id="PF11563">
    <property type="entry name" value="Protoglobin"/>
    <property type="match status" value="1"/>
</dbReference>
<dbReference type="SMART" id="SM00283">
    <property type="entry name" value="MA"/>
    <property type="match status" value="1"/>
</dbReference>
<feature type="coiled-coil region" evidence="4">
    <location>
        <begin position="297"/>
        <end position="331"/>
    </location>
</feature>
<dbReference type="GO" id="GO:0007165">
    <property type="term" value="P:signal transduction"/>
    <property type="evidence" value="ECO:0007669"/>
    <property type="project" value="UniProtKB-KW"/>
</dbReference>
<evidence type="ECO:0000256" key="1">
    <source>
        <dbReference type="ARBA" id="ARBA00023224"/>
    </source>
</evidence>
<keyword evidence="7" id="KW-1185">Reference proteome</keyword>
<dbReference type="CDD" id="cd01068">
    <property type="entry name" value="globin_sensor"/>
    <property type="match status" value="1"/>
</dbReference>
<dbReference type="SUPFAM" id="SSF58104">
    <property type="entry name" value="Methyl-accepting chemotaxis protein (MCP) signaling domain"/>
    <property type="match status" value="1"/>
</dbReference>
<keyword evidence="4" id="KW-0175">Coiled coil</keyword>
<dbReference type="InterPro" id="IPR039379">
    <property type="entry name" value="Protoglobin_sensor_dom"/>
</dbReference>
<gene>
    <name evidence="6" type="ORF">BSI_26000</name>
</gene>